<evidence type="ECO:0000313" key="1">
    <source>
        <dbReference type="EMBL" id="MAA12793.1"/>
    </source>
</evidence>
<organism evidence="1">
    <name type="scientific">Rhipicephalus zambeziensis</name>
    <dbReference type="NCBI Taxonomy" id="60191"/>
    <lineage>
        <taxon>Eukaryota</taxon>
        <taxon>Metazoa</taxon>
        <taxon>Ecdysozoa</taxon>
        <taxon>Arthropoda</taxon>
        <taxon>Chelicerata</taxon>
        <taxon>Arachnida</taxon>
        <taxon>Acari</taxon>
        <taxon>Parasitiformes</taxon>
        <taxon>Ixodida</taxon>
        <taxon>Ixodoidea</taxon>
        <taxon>Ixodidae</taxon>
        <taxon>Rhipicephalinae</taxon>
        <taxon>Rhipicephalus</taxon>
        <taxon>Rhipicephalus</taxon>
    </lineage>
</organism>
<name>A0A224YF32_9ACAR</name>
<protein>
    <submittedName>
        <fullName evidence="1">Uncharacterized protein</fullName>
    </submittedName>
</protein>
<sequence>MHSEHKTQYAYHRGAFFTSYLEVEEDRRWLNSPVDKADLGYAVKCGNRSAPLLLDESHTSAASSKRGELSHEAGFVKTSALVHLCAFSTFTMTRANSDTMHATVKSI</sequence>
<reference evidence="1" key="1">
    <citation type="journal article" date="2017" name="Parasit. Vectors">
        <title>Sialotranscriptomics of Rhipicephalus zambeziensis reveals intricate expression profiles of secretory proteins and suggests tight temporal transcriptional regulation during blood-feeding.</title>
        <authorList>
            <person name="de Castro M.H."/>
            <person name="de Klerk D."/>
            <person name="Pienaar R."/>
            <person name="Rees D.J.G."/>
            <person name="Mans B.J."/>
        </authorList>
    </citation>
    <scope>NUCLEOTIDE SEQUENCE</scope>
    <source>
        <tissue evidence="1">Salivary glands</tissue>
    </source>
</reference>
<proteinExistence type="predicted"/>
<accession>A0A224YF32</accession>
<dbReference type="AlphaFoldDB" id="A0A224YF32"/>
<dbReference type="EMBL" id="GFPF01001647">
    <property type="protein sequence ID" value="MAA12793.1"/>
    <property type="molecule type" value="Transcribed_RNA"/>
</dbReference>